<name>A0A2S6GYS2_9PSEU</name>
<gene>
    <name evidence="3" type="ORF">CLV40_102228</name>
</gene>
<feature type="region of interest" description="Disordered" evidence="1">
    <location>
        <begin position="81"/>
        <end position="115"/>
    </location>
</feature>
<evidence type="ECO:0000313" key="3">
    <source>
        <dbReference type="EMBL" id="PPK70316.1"/>
    </source>
</evidence>
<dbReference type="AlphaFoldDB" id="A0A2S6GYS2"/>
<keyword evidence="2" id="KW-0472">Membrane</keyword>
<protein>
    <submittedName>
        <fullName evidence="3">Uncharacterized protein</fullName>
    </submittedName>
</protein>
<dbReference type="Proteomes" id="UP000239203">
    <property type="component" value="Unassembled WGS sequence"/>
</dbReference>
<comment type="caution">
    <text evidence="3">The sequence shown here is derived from an EMBL/GenBank/DDBJ whole genome shotgun (WGS) entry which is preliminary data.</text>
</comment>
<evidence type="ECO:0000256" key="2">
    <source>
        <dbReference type="SAM" id="Phobius"/>
    </source>
</evidence>
<accession>A0A2S6GYS2</accession>
<keyword evidence="2" id="KW-0812">Transmembrane</keyword>
<feature type="transmembrane region" description="Helical" evidence="2">
    <location>
        <begin position="26"/>
        <end position="43"/>
    </location>
</feature>
<evidence type="ECO:0000313" key="4">
    <source>
        <dbReference type="Proteomes" id="UP000239203"/>
    </source>
</evidence>
<proteinExistence type="predicted"/>
<dbReference type="EMBL" id="PTIX01000002">
    <property type="protein sequence ID" value="PPK70316.1"/>
    <property type="molecule type" value="Genomic_DNA"/>
</dbReference>
<sequence>MVLAATGLLADAAAVAGLFAESPRALVLIAAVLALVLGGWLGVRLWGRPFGFTAVLTLFSVLAGIVLIAVAAALPAEDAVAEDSGGGTTTKQNRTTDPDAPESVTTTKPPTAGHQPKALEVKLDYGVGADVDGAKPTLTRTQRPTGDIDISMTDIGLIYTTGDGFVAYNGKLSDAESTCANALTDEVTKWERELLAVPGTRYCFATSQGRTGLLEITGAPGAGGAQLELAIRVW</sequence>
<organism evidence="3 4">
    <name type="scientific">Actinokineospora auranticolor</name>
    <dbReference type="NCBI Taxonomy" id="155976"/>
    <lineage>
        <taxon>Bacteria</taxon>
        <taxon>Bacillati</taxon>
        <taxon>Actinomycetota</taxon>
        <taxon>Actinomycetes</taxon>
        <taxon>Pseudonocardiales</taxon>
        <taxon>Pseudonocardiaceae</taxon>
        <taxon>Actinokineospora</taxon>
    </lineage>
</organism>
<evidence type="ECO:0000256" key="1">
    <source>
        <dbReference type="SAM" id="MobiDB-lite"/>
    </source>
</evidence>
<feature type="transmembrane region" description="Helical" evidence="2">
    <location>
        <begin position="50"/>
        <end position="74"/>
    </location>
</feature>
<keyword evidence="2" id="KW-1133">Transmembrane helix</keyword>
<keyword evidence="4" id="KW-1185">Reference proteome</keyword>
<reference evidence="3 4" key="1">
    <citation type="submission" date="2018-02" db="EMBL/GenBank/DDBJ databases">
        <title>Genomic Encyclopedia of Archaeal and Bacterial Type Strains, Phase II (KMG-II): from individual species to whole genera.</title>
        <authorList>
            <person name="Goeker M."/>
        </authorList>
    </citation>
    <scope>NUCLEOTIDE SEQUENCE [LARGE SCALE GENOMIC DNA]</scope>
    <source>
        <strain evidence="3 4">YU 961-1</strain>
    </source>
</reference>